<accession>K3WGC9</accession>
<dbReference type="Proteomes" id="UP000019132">
    <property type="component" value="Unassembled WGS sequence"/>
</dbReference>
<dbReference type="eggNOG" id="KOG1124">
    <property type="taxonomic scope" value="Eukaryota"/>
</dbReference>
<dbReference type="Pfam" id="PF13432">
    <property type="entry name" value="TPR_16"/>
    <property type="match status" value="2"/>
</dbReference>
<evidence type="ECO:0000256" key="4">
    <source>
        <dbReference type="SAM" id="MobiDB-lite"/>
    </source>
</evidence>
<dbReference type="eggNOG" id="KOG4648">
    <property type="taxonomic scope" value="Eukaryota"/>
</dbReference>
<dbReference type="EMBL" id="GL376567">
    <property type="status" value="NOT_ANNOTATED_CDS"/>
    <property type="molecule type" value="Genomic_DNA"/>
</dbReference>
<dbReference type="AlphaFoldDB" id="K3WGC9"/>
<protein>
    <submittedName>
        <fullName evidence="5">Uncharacterized protein</fullName>
    </submittedName>
</protein>
<name>K3WGC9_GLOUD</name>
<proteinExistence type="predicted"/>
<evidence type="ECO:0000256" key="3">
    <source>
        <dbReference type="PROSITE-ProRule" id="PRU00339"/>
    </source>
</evidence>
<reference evidence="6" key="1">
    <citation type="journal article" date="2010" name="Genome Biol.">
        <title>Genome sequence of the necrotrophic plant pathogen Pythium ultimum reveals original pathogenicity mechanisms and effector repertoire.</title>
        <authorList>
            <person name="Levesque C.A."/>
            <person name="Brouwer H."/>
            <person name="Cano L."/>
            <person name="Hamilton J.P."/>
            <person name="Holt C."/>
            <person name="Huitema E."/>
            <person name="Raffaele S."/>
            <person name="Robideau G.P."/>
            <person name="Thines M."/>
            <person name="Win J."/>
            <person name="Zerillo M.M."/>
            <person name="Beakes G.W."/>
            <person name="Boore J.L."/>
            <person name="Busam D."/>
            <person name="Dumas B."/>
            <person name="Ferriera S."/>
            <person name="Fuerstenberg S.I."/>
            <person name="Gachon C.M."/>
            <person name="Gaulin E."/>
            <person name="Govers F."/>
            <person name="Grenville-Briggs L."/>
            <person name="Horner N."/>
            <person name="Hostetler J."/>
            <person name="Jiang R.H."/>
            <person name="Johnson J."/>
            <person name="Krajaejun T."/>
            <person name="Lin H."/>
            <person name="Meijer H.J."/>
            <person name="Moore B."/>
            <person name="Morris P."/>
            <person name="Phuntmart V."/>
            <person name="Puiu D."/>
            <person name="Shetty J."/>
            <person name="Stajich J.E."/>
            <person name="Tripathy S."/>
            <person name="Wawra S."/>
            <person name="van West P."/>
            <person name="Whitty B.R."/>
            <person name="Coutinho P.M."/>
            <person name="Henrissat B."/>
            <person name="Martin F."/>
            <person name="Thomas P.D."/>
            <person name="Tyler B.M."/>
            <person name="De Vries R.P."/>
            <person name="Kamoun S."/>
            <person name="Yandell M."/>
            <person name="Tisserat N."/>
            <person name="Buell C.R."/>
        </authorList>
    </citation>
    <scope>NUCLEOTIDE SEQUENCE</scope>
    <source>
        <strain evidence="6">DAOM:BR144</strain>
    </source>
</reference>
<reference evidence="6" key="2">
    <citation type="submission" date="2010-04" db="EMBL/GenBank/DDBJ databases">
        <authorList>
            <person name="Buell R."/>
            <person name="Hamilton J."/>
            <person name="Hostetler J."/>
        </authorList>
    </citation>
    <scope>NUCLEOTIDE SEQUENCE [LARGE SCALE GENOMIC DNA]</scope>
    <source>
        <strain evidence="6">DAOM:BR144</strain>
    </source>
</reference>
<feature type="compositionally biased region" description="Low complexity" evidence="4">
    <location>
        <begin position="320"/>
        <end position="348"/>
    </location>
</feature>
<feature type="repeat" description="TPR" evidence="3">
    <location>
        <begin position="701"/>
        <end position="734"/>
    </location>
</feature>
<dbReference type="STRING" id="431595.K3WGC9"/>
<evidence type="ECO:0000313" key="6">
    <source>
        <dbReference type="Proteomes" id="UP000019132"/>
    </source>
</evidence>
<sequence>MASHHSSLIGNAELGHAATAAAAAAANAQETKGQDLQHAVDFYQKGMEIAHNSSTYDDYCRAIEHFSLAIAVRNTQPRFFLARGNAFRSINEYEHAAKDYGMAIALDDRSPLYYANRGGCYRKLNQPIVALEDLTAAIEMDVKKGNHYFNRALVLYEAGFYREAIIDFSRTLEEGAVGGIGSRIEYRALQSRGNCYRRLGNLAKCIDDLENAIKIDSRNSTGFNYLAQAYYERGDYDRAIEQCTHAIEFNNVNASYYSHRGLCYYRKGEDFARNCLADFNHSIKLDGKDPQAYFYRGSMRLWLVLDLLAANAAAQAQQQAHTSGASSTSASGRSAITTAPSGTPTTSTVAQSAAKSSVAPTLTLSAQDIATEANGGLSMSSLGFLTADEQLEAAFSDIEMAWTLCPTGTQYQIGMAMITQLKKQHREASTLFDEISDLDRTQVVVKYHLALSWHMLDEHEKALVLLTDAIDALPNEPLFFEARGLLLQELQLHPLAIGDFTRAIELNPDNPVNLYLRSESFLRLEKFTDTVADCTSALNRGYTSDLSVYNARGMAYRGLNEYDKALADISVCLSKAPGNDIFHFHRGVCYMECGRYADALPDLHAAVNQNQRDTKYYHIGISYALENCNINAIENFTFALEHSSSLSASEDGHIAETAPPALLSTQLLYVHERAKALQLEKYFEEAIDDFNFVIRHNPNNAHAYFRRGFAHKSLGNLQGAASDFETAKLLDPTNLQLVVNYREIKDTECVVLCAPGEERVF</sequence>
<feature type="repeat" description="TPR" evidence="3">
    <location>
        <begin position="77"/>
        <end position="110"/>
    </location>
</feature>
<keyword evidence="1" id="KW-0677">Repeat</keyword>
<dbReference type="HOGENOM" id="CLU_012222_0_0_1"/>
<feature type="repeat" description="TPR" evidence="3">
    <location>
        <begin position="186"/>
        <end position="219"/>
    </location>
</feature>
<dbReference type="Gene3D" id="1.25.40.10">
    <property type="entry name" value="Tetratricopeptide repeat domain"/>
    <property type="match status" value="5"/>
</dbReference>
<dbReference type="PANTHER" id="PTHR44858">
    <property type="entry name" value="TETRATRICOPEPTIDE REPEAT PROTEIN 6"/>
    <property type="match status" value="1"/>
</dbReference>
<organism evidence="5 6">
    <name type="scientific">Globisporangium ultimum (strain ATCC 200006 / CBS 805.95 / DAOM BR144)</name>
    <name type="common">Pythium ultimum</name>
    <dbReference type="NCBI Taxonomy" id="431595"/>
    <lineage>
        <taxon>Eukaryota</taxon>
        <taxon>Sar</taxon>
        <taxon>Stramenopiles</taxon>
        <taxon>Oomycota</taxon>
        <taxon>Peronosporomycetes</taxon>
        <taxon>Pythiales</taxon>
        <taxon>Pythiaceae</taxon>
        <taxon>Globisporangium</taxon>
    </lineage>
</organism>
<evidence type="ECO:0000256" key="1">
    <source>
        <dbReference type="ARBA" id="ARBA00022737"/>
    </source>
</evidence>
<dbReference type="InterPro" id="IPR050498">
    <property type="entry name" value="Ycf3"/>
</dbReference>
<dbReference type="SMART" id="SM00028">
    <property type="entry name" value="TPR"/>
    <property type="match status" value="13"/>
</dbReference>
<dbReference type="InterPro" id="IPR011990">
    <property type="entry name" value="TPR-like_helical_dom_sf"/>
</dbReference>
<feature type="repeat" description="TPR" evidence="3">
    <location>
        <begin position="477"/>
        <end position="510"/>
    </location>
</feature>
<dbReference type="Pfam" id="PF13181">
    <property type="entry name" value="TPR_8"/>
    <property type="match status" value="1"/>
</dbReference>
<feature type="repeat" description="TPR" evidence="3">
    <location>
        <begin position="220"/>
        <end position="253"/>
    </location>
</feature>
<dbReference type="VEuPathDB" id="FungiDB:PYU1_G004010"/>
<keyword evidence="6" id="KW-1185">Reference proteome</keyword>
<dbReference type="Pfam" id="PF13414">
    <property type="entry name" value="TPR_11"/>
    <property type="match status" value="1"/>
</dbReference>
<dbReference type="SUPFAM" id="SSF48452">
    <property type="entry name" value="TPR-like"/>
    <property type="match status" value="4"/>
</dbReference>
<dbReference type="OMA" id="NAHAYFR"/>
<dbReference type="InterPro" id="IPR019734">
    <property type="entry name" value="TPR_rpt"/>
</dbReference>
<evidence type="ECO:0000313" key="5">
    <source>
        <dbReference type="EnsemblProtists" id="PYU1_T004020"/>
    </source>
</evidence>
<evidence type="ECO:0000256" key="2">
    <source>
        <dbReference type="ARBA" id="ARBA00022803"/>
    </source>
</evidence>
<dbReference type="InParanoid" id="K3WGC9"/>
<reference evidence="5" key="3">
    <citation type="submission" date="2015-02" db="UniProtKB">
        <authorList>
            <consortium name="EnsemblProtists"/>
        </authorList>
    </citation>
    <scope>IDENTIFICATION</scope>
    <source>
        <strain evidence="5">DAOM BR144</strain>
    </source>
</reference>
<feature type="repeat" description="TPR" evidence="3">
    <location>
        <begin position="546"/>
        <end position="579"/>
    </location>
</feature>
<dbReference type="PANTHER" id="PTHR44858:SF1">
    <property type="entry name" value="UDP-N-ACETYLGLUCOSAMINE--PEPTIDE N-ACETYLGLUCOSAMINYLTRANSFERASE SPINDLY-RELATED"/>
    <property type="match status" value="1"/>
</dbReference>
<dbReference type="PROSITE" id="PS50005">
    <property type="entry name" value="TPR"/>
    <property type="match status" value="6"/>
</dbReference>
<dbReference type="EnsemblProtists" id="PYU1_T004020">
    <property type="protein sequence ID" value="PYU1_T004020"/>
    <property type="gene ID" value="PYU1_G004010"/>
</dbReference>
<feature type="region of interest" description="Disordered" evidence="4">
    <location>
        <begin position="320"/>
        <end position="352"/>
    </location>
</feature>
<keyword evidence="2 3" id="KW-0802">TPR repeat</keyword>